<evidence type="ECO:0000256" key="5">
    <source>
        <dbReference type="SAM" id="Phobius"/>
    </source>
</evidence>
<proteinExistence type="predicted"/>
<dbReference type="SUPFAM" id="SSF55874">
    <property type="entry name" value="ATPase domain of HSP90 chaperone/DNA topoisomerase II/histidine kinase"/>
    <property type="match status" value="1"/>
</dbReference>
<comment type="caution">
    <text evidence="7">The sequence shown here is derived from an EMBL/GenBank/DDBJ whole genome shotgun (WGS) entry which is preliminary data.</text>
</comment>
<evidence type="ECO:0000313" key="8">
    <source>
        <dbReference type="Proteomes" id="UP000626554"/>
    </source>
</evidence>
<dbReference type="EMBL" id="JABKAV010000066">
    <property type="protein sequence ID" value="NVO86299.1"/>
    <property type="molecule type" value="Genomic_DNA"/>
</dbReference>
<dbReference type="PANTHER" id="PTHR43065">
    <property type="entry name" value="SENSOR HISTIDINE KINASE"/>
    <property type="match status" value="1"/>
</dbReference>
<accession>A0ABX2Q5Q0</accession>
<dbReference type="Gene3D" id="3.30.565.10">
    <property type="entry name" value="Histidine kinase-like ATPase, C-terminal domain"/>
    <property type="match status" value="1"/>
</dbReference>
<feature type="domain" description="Histidine kinase" evidence="6">
    <location>
        <begin position="214"/>
        <end position="456"/>
    </location>
</feature>
<keyword evidence="8" id="KW-1185">Reference proteome</keyword>
<evidence type="ECO:0000259" key="6">
    <source>
        <dbReference type="PROSITE" id="PS50109"/>
    </source>
</evidence>
<reference evidence="7 8" key="1">
    <citation type="submission" date="2020-05" db="EMBL/GenBank/DDBJ databases">
        <title>Hymenobacter terrestris sp. nov. and Hymenobacter lapidiphilus sp. nov., isolated from regoliths in Antarctica.</title>
        <authorList>
            <person name="Sedlacek I."/>
            <person name="Pantucek R."/>
            <person name="Zeman M."/>
            <person name="Holochova P."/>
            <person name="Kralova S."/>
            <person name="Stankova E."/>
            <person name="Sedo O."/>
            <person name="Micenkova L."/>
            <person name="Svec P."/>
            <person name="Gupta V."/>
            <person name="Sood U."/>
            <person name="Korpole U.S."/>
            <person name="Lal R."/>
        </authorList>
    </citation>
    <scope>NUCLEOTIDE SEQUENCE [LARGE SCALE GENOMIC DNA]</scope>
    <source>
        <strain evidence="7 8">P5252</strain>
    </source>
</reference>
<dbReference type="InterPro" id="IPR036097">
    <property type="entry name" value="HisK_dim/P_sf"/>
</dbReference>
<dbReference type="Gene3D" id="1.10.287.130">
    <property type="match status" value="1"/>
</dbReference>
<comment type="catalytic activity">
    <reaction evidence="1">
        <text>ATP + protein L-histidine = ADP + protein N-phospho-L-histidine.</text>
        <dbReference type="EC" id="2.7.13.3"/>
    </reaction>
</comment>
<dbReference type="CDD" id="cd00082">
    <property type="entry name" value="HisKA"/>
    <property type="match status" value="1"/>
</dbReference>
<dbReference type="InterPro" id="IPR003661">
    <property type="entry name" value="HisK_dim/P_dom"/>
</dbReference>
<dbReference type="PROSITE" id="PS50109">
    <property type="entry name" value="HIS_KIN"/>
    <property type="match status" value="1"/>
</dbReference>
<evidence type="ECO:0000313" key="7">
    <source>
        <dbReference type="EMBL" id="NVO86299.1"/>
    </source>
</evidence>
<evidence type="ECO:0000256" key="3">
    <source>
        <dbReference type="ARBA" id="ARBA00022553"/>
    </source>
</evidence>
<evidence type="ECO:0000256" key="2">
    <source>
        <dbReference type="ARBA" id="ARBA00012438"/>
    </source>
</evidence>
<feature type="transmembrane region" description="Helical" evidence="5">
    <location>
        <begin position="32"/>
        <end position="53"/>
    </location>
</feature>
<organism evidence="7 8">
    <name type="scientific">Hymenobacter terrestris</name>
    <dbReference type="NCBI Taxonomy" id="2748310"/>
    <lineage>
        <taxon>Bacteria</taxon>
        <taxon>Pseudomonadati</taxon>
        <taxon>Bacteroidota</taxon>
        <taxon>Cytophagia</taxon>
        <taxon>Cytophagales</taxon>
        <taxon>Hymenobacteraceae</taxon>
        <taxon>Hymenobacter</taxon>
    </lineage>
</organism>
<feature type="coiled-coil region" evidence="4">
    <location>
        <begin position="138"/>
        <end position="202"/>
    </location>
</feature>
<dbReference type="Pfam" id="PF00512">
    <property type="entry name" value="HisKA"/>
    <property type="match status" value="1"/>
</dbReference>
<keyword evidence="5" id="KW-1133">Transmembrane helix</keyword>
<sequence length="456" mass="50838">MNVLFLIAISIPLVRGMGRFINIKERLPAWGTLYARFWILGVAYYLGMIILGLQHTKADDFYVLLVLGLMIAVLALVRDYRPARTLLLGLVPLAVTKGGELLLHAVSPATLDFYHEGFSSAQGFSVLWLIVFAFVARSHKRQAEAERLEREAAALEKRRIEAQNAILEQMVTERTTSLTRQTEELRETLEELRITQDQLIQSEKMASLGELTAGIAHEIQNPLNFVTNFADVSGELLDELEEEQQRPTRDLALESELLNNLRQNLTKITHHGHRAASIVRGMLEHSRASTGERLPTDLNLLADEYLRLAYHGLRAKNKSFNATLHTDFAPDLPLIEAVGPDVGRVLLNLFTNAFYAVQKRREQLPAQPDYVPTVTVTTRALPEGGVEVRVRDNGTGIPEAARQKIFQPFFTTKPAGEGTGLGLSLSYDIITKGHNGSLSLETEEGKGTEFIIELPD</sequence>
<dbReference type="SMART" id="SM00387">
    <property type="entry name" value="HATPase_c"/>
    <property type="match status" value="1"/>
</dbReference>
<dbReference type="SMART" id="SM00388">
    <property type="entry name" value="HisKA"/>
    <property type="match status" value="1"/>
</dbReference>
<protein>
    <recommendedName>
        <fullName evidence="2">histidine kinase</fullName>
        <ecNumber evidence="2">2.7.13.3</ecNumber>
    </recommendedName>
</protein>
<keyword evidence="3" id="KW-0597">Phosphoprotein</keyword>
<keyword evidence="7" id="KW-0418">Kinase</keyword>
<name>A0ABX2Q5Q0_9BACT</name>
<dbReference type="GO" id="GO:0016301">
    <property type="term" value="F:kinase activity"/>
    <property type="evidence" value="ECO:0007669"/>
    <property type="project" value="UniProtKB-KW"/>
</dbReference>
<dbReference type="InterPro" id="IPR005467">
    <property type="entry name" value="His_kinase_dom"/>
</dbReference>
<evidence type="ECO:0000256" key="4">
    <source>
        <dbReference type="SAM" id="Coils"/>
    </source>
</evidence>
<dbReference type="InterPro" id="IPR003594">
    <property type="entry name" value="HATPase_dom"/>
</dbReference>
<keyword evidence="7" id="KW-0808">Transferase</keyword>
<dbReference type="PRINTS" id="PR00344">
    <property type="entry name" value="BCTRLSENSOR"/>
</dbReference>
<feature type="transmembrane region" description="Helical" evidence="5">
    <location>
        <begin position="117"/>
        <end position="136"/>
    </location>
</feature>
<dbReference type="PANTHER" id="PTHR43065:SF42">
    <property type="entry name" value="TWO-COMPONENT SENSOR PPRA"/>
    <property type="match status" value="1"/>
</dbReference>
<evidence type="ECO:0000256" key="1">
    <source>
        <dbReference type="ARBA" id="ARBA00000085"/>
    </source>
</evidence>
<dbReference type="Pfam" id="PF02518">
    <property type="entry name" value="HATPase_c"/>
    <property type="match status" value="1"/>
</dbReference>
<dbReference type="InterPro" id="IPR004358">
    <property type="entry name" value="Sig_transdc_His_kin-like_C"/>
</dbReference>
<keyword evidence="5" id="KW-0812">Transmembrane</keyword>
<dbReference type="InterPro" id="IPR036890">
    <property type="entry name" value="HATPase_C_sf"/>
</dbReference>
<keyword evidence="5" id="KW-0472">Membrane</keyword>
<dbReference type="EC" id="2.7.13.3" evidence="2"/>
<gene>
    <name evidence="7" type="ORF">HW556_15545</name>
</gene>
<keyword evidence="4" id="KW-0175">Coiled coil</keyword>
<dbReference type="Proteomes" id="UP000626554">
    <property type="component" value="Unassembled WGS sequence"/>
</dbReference>
<dbReference type="SUPFAM" id="SSF47384">
    <property type="entry name" value="Homodimeric domain of signal transducing histidine kinase"/>
    <property type="match status" value="1"/>
</dbReference>
<feature type="transmembrane region" description="Helical" evidence="5">
    <location>
        <begin position="60"/>
        <end position="77"/>
    </location>
</feature>